<keyword evidence="4" id="KW-1185">Reference proteome</keyword>
<dbReference type="Pfam" id="PF20254">
    <property type="entry name" value="DMFA2_C"/>
    <property type="match status" value="1"/>
</dbReference>
<evidence type="ECO:0000256" key="1">
    <source>
        <dbReference type="SAM" id="MobiDB-lite"/>
    </source>
</evidence>
<feature type="region of interest" description="Disordered" evidence="1">
    <location>
        <begin position="620"/>
        <end position="669"/>
    </location>
</feature>
<name>A0A1H7G6U0_STRJI</name>
<dbReference type="AlphaFoldDB" id="A0A1H7G6U0"/>
<dbReference type="eggNOG" id="COG1520">
    <property type="taxonomic scope" value="Bacteria"/>
</dbReference>
<evidence type="ECO:0000259" key="2">
    <source>
        <dbReference type="Pfam" id="PF20254"/>
    </source>
</evidence>
<sequence>MTLVAYAAATSCRAGEQLDFVVSSTRPGPVRGRVTVEDAVDGRTVLSASVTGAHWRLTVPRDWRSSLYRAVFEPGRGEDGEVWFVVRPAAGAPRRRLLLSVPFATWQAYNRSGVPGEGLYWTEDPDRAARVSFDRPGGGPPPERWEEGLMRWLRRHGPAADHGDADYCSNLDLHLDPQALVGYRLLVVNGHDEYWTWEMRDQVEGFVRAGGNLAVFGANTAWWQMRLEDGGRTMVCHRDAATDPLASTRPERTTVEWSSDPVHRPENSLTGLSFRSGAGCWGPSMPLMRRESYTVAFADHWVFEGTGLRDGDSFARGALGYETDAADLEFADGVPTATGRDGTPASFAVLATADLRHWEAYGQGGWAVLGVFRSGAGTVFNAGTVNWGAALHDPVVDRITRNVLERLSAPAHAGGWTAFGSARGARALAGAGPWLFAAMADGTLGVRPADQHNRRLRPAGPAPDLLALAAPREATVDGPLALYGVDGAGRLLARSAYPEARGWRTAGRCPEGTVGLAVCDARFFALDRRGTLWTAPQSAPRRWRVLAPPPAGTRLRTVTAVNGRLYALDDQDRVLHRPPATEQPWQVLAPAAGATLLAGQAGRLVSLTADGVLCSRSVVPSPAPTRTRGDAHHRSPADQPLDAPRVRATGTVGSAGSVGTVGSVADARR</sequence>
<dbReference type="RefSeq" id="WP_063773366.1">
    <property type="nucleotide sequence ID" value="NZ_BBPN01000040.1"/>
</dbReference>
<dbReference type="EMBL" id="FOAZ01000001">
    <property type="protein sequence ID" value="SEK31485.1"/>
    <property type="molecule type" value="Genomic_DNA"/>
</dbReference>
<feature type="domain" description="N,N-dimethylformamidase beta subunit-like C-terminal" evidence="2">
    <location>
        <begin position="54"/>
        <end position="392"/>
    </location>
</feature>
<dbReference type="Proteomes" id="UP000183015">
    <property type="component" value="Unassembled WGS sequence"/>
</dbReference>
<organism evidence="3 4">
    <name type="scientific">Streptacidiphilus jiangxiensis</name>
    <dbReference type="NCBI Taxonomy" id="235985"/>
    <lineage>
        <taxon>Bacteria</taxon>
        <taxon>Bacillati</taxon>
        <taxon>Actinomycetota</taxon>
        <taxon>Actinomycetes</taxon>
        <taxon>Kitasatosporales</taxon>
        <taxon>Streptomycetaceae</taxon>
        <taxon>Streptacidiphilus</taxon>
    </lineage>
</organism>
<protein>
    <recommendedName>
        <fullName evidence="2">N,N-dimethylformamidase beta subunit-like C-terminal domain-containing protein</fullName>
    </recommendedName>
</protein>
<accession>A0A1H7G6U0</accession>
<dbReference type="STRING" id="235985.SAMN05414137_101478"/>
<feature type="compositionally biased region" description="Low complexity" evidence="1">
    <location>
        <begin position="648"/>
        <end position="669"/>
    </location>
</feature>
<proteinExistence type="predicted"/>
<evidence type="ECO:0000313" key="3">
    <source>
        <dbReference type="EMBL" id="SEK31485.1"/>
    </source>
</evidence>
<gene>
    <name evidence="3" type="ORF">SAMN05414137_101478</name>
</gene>
<feature type="compositionally biased region" description="Basic and acidic residues" evidence="1">
    <location>
        <begin position="627"/>
        <end position="636"/>
    </location>
</feature>
<evidence type="ECO:0000313" key="4">
    <source>
        <dbReference type="Proteomes" id="UP000183015"/>
    </source>
</evidence>
<reference evidence="4" key="1">
    <citation type="submission" date="2016-10" db="EMBL/GenBank/DDBJ databases">
        <authorList>
            <person name="Varghese N."/>
        </authorList>
    </citation>
    <scope>NUCLEOTIDE SEQUENCE [LARGE SCALE GENOMIC DNA]</scope>
    <source>
        <strain evidence="4">DSM 45096 / BCRC 16803 / CGMCC 4.1857 / CIP 109030 / JCM 12277 / KCTC 19219 / NBRC 100920 / 33214</strain>
    </source>
</reference>
<dbReference type="InterPro" id="IPR046540">
    <property type="entry name" value="DMFA2_C"/>
</dbReference>